<dbReference type="AlphaFoldDB" id="E7C4V7"/>
<dbReference type="GO" id="GO:0005506">
    <property type="term" value="F:iron ion binding"/>
    <property type="evidence" value="ECO:0007669"/>
    <property type="project" value="UniProtKB-ARBA"/>
</dbReference>
<protein>
    <recommendedName>
        <fullName evidence="2">Protein involved in biosynthesis of mitomycin antibiotics/polyketide fumonisin</fullName>
    </recommendedName>
</protein>
<dbReference type="SUPFAM" id="SSF51197">
    <property type="entry name" value="Clavaminate synthase-like"/>
    <property type="match status" value="1"/>
</dbReference>
<evidence type="ECO:0008006" key="2">
    <source>
        <dbReference type="Google" id="ProtNLM"/>
    </source>
</evidence>
<evidence type="ECO:0000313" key="1">
    <source>
        <dbReference type="EMBL" id="ADI22481.1"/>
    </source>
</evidence>
<accession>E7C4V7</accession>
<dbReference type="PANTHER" id="PTHR20883:SF52">
    <property type="entry name" value="ALPHA-KETOGLUTARATE-DEPENDENT HYPOPHOSPHITE DIOXYGENASE-LIKE GENE A2 [PROVISIONAL]-RELATED"/>
    <property type="match status" value="1"/>
</dbReference>
<sequence>MAIKLSVDEISRYQKDGVVAPITVMPTSVASELRRRLESAESSFPQIIGPEKRNNAHYVLACLDEIVHREEILDAVECLIGPDIILTNTVLFIKEPNSLHHVTYHQDATYMGLEPQDSLTAWIALTESTRENGCVRVIQGSHLLDIQQHIDTFGEDNILTRGQQIENIDEEHALDIELEPGQMSLHHARTIHGSHPNKSVDRRIGIALQSFAHPSTRQVHGEDYALLVRGSDDYGNFTKGPRPKVEVDLANVEFRNNVNARLSEILYAGAEKQRRY</sequence>
<dbReference type="InterPro" id="IPR008775">
    <property type="entry name" value="Phytyl_CoA_dOase-like"/>
</dbReference>
<dbReference type="Pfam" id="PF05721">
    <property type="entry name" value="PhyH"/>
    <property type="match status" value="1"/>
</dbReference>
<dbReference type="Gene3D" id="2.60.120.620">
    <property type="entry name" value="q2cbj1_9rhob like domain"/>
    <property type="match status" value="1"/>
</dbReference>
<organism evidence="1">
    <name type="scientific">uncultured gamma proteobacterium HF0500_07A21</name>
    <dbReference type="NCBI Taxonomy" id="723573"/>
    <lineage>
        <taxon>Bacteria</taxon>
        <taxon>Pseudomonadati</taxon>
        <taxon>Pseudomonadota</taxon>
        <taxon>Gammaproteobacteria</taxon>
        <taxon>environmental samples</taxon>
    </lineage>
</organism>
<dbReference type="GO" id="GO:0016706">
    <property type="term" value="F:2-oxoglutarate-dependent dioxygenase activity"/>
    <property type="evidence" value="ECO:0007669"/>
    <property type="project" value="UniProtKB-ARBA"/>
</dbReference>
<dbReference type="EMBL" id="GU567987">
    <property type="protein sequence ID" value="ADI22481.1"/>
    <property type="molecule type" value="Genomic_DNA"/>
</dbReference>
<dbReference type="PANTHER" id="PTHR20883">
    <property type="entry name" value="PHYTANOYL-COA DIOXYGENASE DOMAIN CONTAINING 1"/>
    <property type="match status" value="1"/>
</dbReference>
<name>E7C4V7_9GAMM</name>
<reference evidence="1" key="1">
    <citation type="submission" date="2010-01" db="EMBL/GenBank/DDBJ databases">
        <title>Genome fragments of uncultured bacteria from the North Pacific subtropical Gyre.</title>
        <authorList>
            <person name="Pham V.D."/>
            <person name="Delong E.F."/>
        </authorList>
    </citation>
    <scope>NUCLEOTIDE SEQUENCE</scope>
</reference>
<proteinExistence type="predicted"/>